<dbReference type="InterPro" id="IPR002645">
    <property type="entry name" value="STAS_dom"/>
</dbReference>
<comment type="caution">
    <text evidence="2">The sequence shown here is derived from an EMBL/GenBank/DDBJ whole genome shotgun (WGS) entry which is preliminary data.</text>
</comment>
<gene>
    <name evidence="2" type="ORF">Scinn_41920</name>
</gene>
<keyword evidence="3" id="KW-1185">Reference proteome</keyword>
<protein>
    <recommendedName>
        <fullName evidence="1">STAS domain-containing protein</fullName>
    </recommendedName>
</protein>
<evidence type="ECO:0000313" key="3">
    <source>
        <dbReference type="Proteomes" id="UP000660554"/>
    </source>
</evidence>
<dbReference type="EMBL" id="BNDV01000008">
    <property type="protein sequence ID" value="GHI14729.1"/>
    <property type="molecule type" value="Genomic_DNA"/>
</dbReference>
<dbReference type="InterPro" id="IPR058548">
    <property type="entry name" value="MlaB-like_STAS"/>
</dbReference>
<evidence type="ECO:0000313" key="2">
    <source>
        <dbReference type="EMBL" id="GHI14729.1"/>
    </source>
</evidence>
<evidence type="ECO:0000259" key="1">
    <source>
        <dbReference type="PROSITE" id="PS50801"/>
    </source>
</evidence>
<reference evidence="3" key="1">
    <citation type="submission" date="2020-09" db="EMBL/GenBank/DDBJ databases">
        <title>Whole genome shotgun sequence of Streptomyces cinnamonensis NBRC 15873.</title>
        <authorList>
            <person name="Komaki H."/>
            <person name="Tamura T."/>
        </authorList>
    </citation>
    <scope>NUCLEOTIDE SEQUENCE [LARGE SCALE GENOMIC DNA]</scope>
    <source>
        <strain evidence="3">NBRC 15873</strain>
    </source>
</reference>
<dbReference type="PROSITE" id="PS50801">
    <property type="entry name" value="STAS"/>
    <property type="match status" value="1"/>
</dbReference>
<dbReference type="SUPFAM" id="SSF52091">
    <property type="entry name" value="SpoIIaa-like"/>
    <property type="match status" value="1"/>
</dbReference>
<dbReference type="Gene3D" id="3.30.750.24">
    <property type="entry name" value="STAS domain"/>
    <property type="match status" value="1"/>
</dbReference>
<dbReference type="RefSeq" id="WP_185559407.1">
    <property type="nucleotide sequence ID" value="NZ_BMRU01000018.1"/>
</dbReference>
<dbReference type="Pfam" id="PF13466">
    <property type="entry name" value="STAS_2"/>
    <property type="match status" value="1"/>
</dbReference>
<dbReference type="GeneID" id="86951888"/>
<proteinExistence type="predicted"/>
<accession>A0ABQ3NPN6</accession>
<name>A0ABQ3NPN6_STRVG</name>
<organism evidence="2 3">
    <name type="scientific">Streptomyces virginiae</name>
    <name type="common">Streptomyces cinnamonensis</name>
    <dbReference type="NCBI Taxonomy" id="1961"/>
    <lineage>
        <taxon>Bacteria</taxon>
        <taxon>Bacillati</taxon>
        <taxon>Actinomycetota</taxon>
        <taxon>Actinomycetes</taxon>
        <taxon>Kitasatosporales</taxon>
        <taxon>Streptomycetaceae</taxon>
        <taxon>Streptomyces</taxon>
    </lineage>
</organism>
<dbReference type="Proteomes" id="UP000660554">
    <property type="component" value="Unassembled WGS sequence"/>
</dbReference>
<sequence>MQAPQVTVRAEADDVRVVVCSGEFDLDTTGLLVEACEVGPVPAGLLVVDVRQVAFGDSSFLNALIRLRNTRPLALQGPLPKQLRRMMEMTGALPLFVIRDTTTERAG</sequence>
<dbReference type="CDD" id="cd07043">
    <property type="entry name" value="STAS_anti-anti-sigma_factors"/>
    <property type="match status" value="1"/>
</dbReference>
<dbReference type="InterPro" id="IPR036513">
    <property type="entry name" value="STAS_dom_sf"/>
</dbReference>
<feature type="domain" description="STAS" evidence="1">
    <location>
        <begin position="13"/>
        <end position="107"/>
    </location>
</feature>